<gene>
    <name evidence="3" type="ORF">C5167_022361</name>
</gene>
<dbReference type="Proteomes" id="UP000316621">
    <property type="component" value="Chromosome 5"/>
</dbReference>
<feature type="compositionally biased region" description="Low complexity" evidence="1">
    <location>
        <begin position="520"/>
        <end position="544"/>
    </location>
</feature>
<dbReference type="STRING" id="3469.A0A4Y7JHL2"/>
<feature type="compositionally biased region" description="Gly residues" evidence="1">
    <location>
        <begin position="545"/>
        <end position="558"/>
    </location>
</feature>
<dbReference type="GO" id="GO:0010073">
    <property type="term" value="P:meristem maintenance"/>
    <property type="evidence" value="ECO:0007669"/>
    <property type="project" value="InterPro"/>
</dbReference>
<feature type="region of interest" description="Disordered" evidence="1">
    <location>
        <begin position="412"/>
        <end position="432"/>
    </location>
</feature>
<sequence length="558" mass="64221">MAEKFYSDMIARGLDHKNATSLFRHQSSYEKMKKWPLEGECPRVRAILENSGLYAVVENSVIAYDKAAVEGKSTEDKFKKNLDWKKIYELTEKLFGWDEKKTYGLFVMGKKYPKKDFKLIEIRKMYAGSLEKDGDNELLSDFEVCATTAAYLLYVLASVIFLDSKRNRVSVNLLQLLDPLEEVSRYSWGTAIVAHLNAQLAKASRERTSQMNENLALLQVWIYEHFPSLIKGNEDIQLQPTWNNTKPRGTRYKYTGAQDKEEAQKLKLLSMRQKLDNMTAKEVTFDPYKENRVGGLQDLAYYHDPLFYPYGYSMYNPHRVMRQLGYIQDSPDEDYVPPFKYKLNKCKADKKALVVAYEPEPKTEHWNDRHLGTSRVEISWWENVNEGHEVTDDYMPWYEGFSHGRVIRIDQTMGRRSNKASSAASTADTKDDSSILKLVRERMKIFMKSFCCKADKEEVIEPDQSRMYAEYCQHIENPQAEKMFADLEKQCKRTRRTTIQLTQERAQKGDGDDQGSVEEGGSQRSSPGQGPSKKSRTSSSQGSQRGRGGGRGRGGNSE</sequence>
<dbReference type="PANTHER" id="PTHR46033">
    <property type="entry name" value="PROTEIN MAIN-LIKE 2"/>
    <property type="match status" value="1"/>
</dbReference>
<dbReference type="Gramene" id="RZC60604">
    <property type="protein sequence ID" value="RZC60604"/>
    <property type="gene ID" value="C5167_022361"/>
</dbReference>
<evidence type="ECO:0000256" key="1">
    <source>
        <dbReference type="SAM" id="MobiDB-lite"/>
    </source>
</evidence>
<organism evidence="3 4">
    <name type="scientific">Papaver somniferum</name>
    <name type="common">Opium poppy</name>
    <dbReference type="NCBI Taxonomy" id="3469"/>
    <lineage>
        <taxon>Eukaryota</taxon>
        <taxon>Viridiplantae</taxon>
        <taxon>Streptophyta</taxon>
        <taxon>Embryophyta</taxon>
        <taxon>Tracheophyta</taxon>
        <taxon>Spermatophyta</taxon>
        <taxon>Magnoliopsida</taxon>
        <taxon>Ranunculales</taxon>
        <taxon>Papaveraceae</taxon>
        <taxon>Papaveroideae</taxon>
        <taxon>Papaver</taxon>
    </lineage>
</organism>
<dbReference type="InterPro" id="IPR019557">
    <property type="entry name" value="AminoTfrase-like_pln_mobile"/>
</dbReference>
<reference evidence="3 4" key="1">
    <citation type="journal article" date="2018" name="Science">
        <title>The opium poppy genome and morphinan production.</title>
        <authorList>
            <person name="Guo L."/>
            <person name="Winzer T."/>
            <person name="Yang X."/>
            <person name="Li Y."/>
            <person name="Ning Z."/>
            <person name="He Z."/>
            <person name="Teodor R."/>
            <person name="Lu Y."/>
            <person name="Bowser T.A."/>
            <person name="Graham I.A."/>
            <person name="Ye K."/>
        </authorList>
    </citation>
    <scope>NUCLEOTIDE SEQUENCE [LARGE SCALE GENOMIC DNA]</scope>
    <source>
        <strain evidence="4">cv. HN1</strain>
        <tissue evidence="3">Leaves</tissue>
    </source>
</reference>
<dbReference type="AlphaFoldDB" id="A0A4Y7JHL2"/>
<name>A0A4Y7JHL2_PAPSO</name>
<keyword evidence="4" id="KW-1185">Reference proteome</keyword>
<dbReference type="EMBL" id="CM010719">
    <property type="protein sequence ID" value="RZC60604.1"/>
    <property type="molecule type" value="Genomic_DNA"/>
</dbReference>
<evidence type="ECO:0000259" key="2">
    <source>
        <dbReference type="Pfam" id="PF10536"/>
    </source>
</evidence>
<proteinExistence type="predicted"/>
<evidence type="ECO:0000313" key="3">
    <source>
        <dbReference type="EMBL" id="RZC60604.1"/>
    </source>
</evidence>
<feature type="domain" description="Aminotransferase-like plant mobile" evidence="2">
    <location>
        <begin position="144"/>
        <end position="399"/>
    </location>
</feature>
<accession>A0A4Y7JHL2</accession>
<dbReference type="Pfam" id="PF10536">
    <property type="entry name" value="PMD"/>
    <property type="match status" value="1"/>
</dbReference>
<dbReference type="InterPro" id="IPR044824">
    <property type="entry name" value="MAIN-like"/>
</dbReference>
<feature type="region of interest" description="Disordered" evidence="1">
    <location>
        <begin position="498"/>
        <end position="558"/>
    </location>
</feature>
<dbReference type="PANTHER" id="PTHR46033:SF8">
    <property type="entry name" value="PROTEIN MAINTENANCE OF MERISTEMS-LIKE"/>
    <property type="match status" value="1"/>
</dbReference>
<protein>
    <recommendedName>
        <fullName evidence="2">Aminotransferase-like plant mobile domain-containing protein</fullName>
    </recommendedName>
</protein>
<evidence type="ECO:0000313" key="4">
    <source>
        <dbReference type="Proteomes" id="UP000316621"/>
    </source>
</evidence>